<evidence type="ECO:0000313" key="2">
    <source>
        <dbReference type="Proteomes" id="UP001497700"/>
    </source>
</evidence>
<keyword evidence="2" id="KW-1185">Reference proteome</keyword>
<evidence type="ECO:0000313" key="1">
    <source>
        <dbReference type="EMBL" id="KAI4861772.1"/>
    </source>
</evidence>
<gene>
    <name evidence="1" type="ORF">F4820DRAFT_49998</name>
</gene>
<comment type="caution">
    <text evidence="1">The sequence shown here is derived from an EMBL/GenBank/DDBJ whole genome shotgun (WGS) entry which is preliminary data.</text>
</comment>
<dbReference type="EMBL" id="MU393542">
    <property type="protein sequence ID" value="KAI4861772.1"/>
    <property type="molecule type" value="Genomic_DNA"/>
</dbReference>
<name>A0ACB9YQV2_9PEZI</name>
<organism evidence="1 2">
    <name type="scientific">Hypoxylon rubiginosum</name>
    <dbReference type="NCBI Taxonomy" id="110542"/>
    <lineage>
        <taxon>Eukaryota</taxon>
        <taxon>Fungi</taxon>
        <taxon>Dikarya</taxon>
        <taxon>Ascomycota</taxon>
        <taxon>Pezizomycotina</taxon>
        <taxon>Sordariomycetes</taxon>
        <taxon>Xylariomycetidae</taxon>
        <taxon>Xylariales</taxon>
        <taxon>Hypoxylaceae</taxon>
        <taxon>Hypoxylon</taxon>
    </lineage>
</organism>
<dbReference type="Proteomes" id="UP001497700">
    <property type="component" value="Unassembled WGS sequence"/>
</dbReference>
<proteinExistence type="predicted"/>
<sequence>MAISIIAKAVTASLLVSTGLALPHDSTRRDFLHYRDSQDLVQPVYQSLPLGAIKPRGWFKDQLQLEASGLAGNLYDFYRFVHDSMWIGGSTEYSVLHESSPYWFNGLVPLAFGLDDSKLQGQVSDYMDYVLDHQQDDGWIGPETTPESRGLWARCYFLLGLMQYAQADPSQTDRIVDSMHKYVQLAHSMLQDNFTGLIQKEGQDFDGSGFGAMRAHEMHIPLQWLYEEHPRNNSQIIWETMELMIEGGAQAGSDWRKFWVKGVYPEVTYTPREQPYDDLFNHGVNMAEGLRHPLAIYRMSHDEALRTQTRTAVDLLAQYHKSLAGTIIGDEFVTDLNPIRGAELCTAAEMAFSMAYIYQYLGDNDLADWAEQVAFNAVPGSIFPDWWSHQYVQQENQPWSRNLSESPGMWVNVGSQGNVFGLEPNYPCCTVNHPQAYPKFLANSFTLTEDGGIAHVLLIPGSVTTSLGDNKVTIQADTNYPFGMNLKYSITSGSDFTFYVRIPGWADKSSTIDVGGKSSQISPSDKGLQKIELGKGTSSVSINLETEPRVVTRANNTAAVYYGPLLYSLYIDSEVSEVTPIAFTGDVMPLSSTTPHTHDHVIEPKSVWNVAIDTSQIKVVQADVSALSNPIWDLGAPPVELRVAAVEIDWPLEYDTAANPPLETEITGKPFSARFVPFGSAKIHMAHLPVVELAKVDLTT</sequence>
<protein>
    <submittedName>
        <fullName evidence="1">Uncharacterized protein</fullName>
    </submittedName>
</protein>
<reference evidence="1 2" key="1">
    <citation type="journal article" date="2022" name="New Phytol.">
        <title>Ecological generalism drives hyperdiversity of secondary metabolite gene clusters in xylarialean endophytes.</title>
        <authorList>
            <person name="Franco M.E.E."/>
            <person name="Wisecaver J.H."/>
            <person name="Arnold A.E."/>
            <person name="Ju Y.M."/>
            <person name="Slot J.C."/>
            <person name="Ahrendt S."/>
            <person name="Moore L.P."/>
            <person name="Eastman K.E."/>
            <person name="Scott K."/>
            <person name="Konkel Z."/>
            <person name="Mondo S.J."/>
            <person name="Kuo A."/>
            <person name="Hayes R.D."/>
            <person name="Haridas S."/>
            <person name="Andreopoulos B."/>
            <person name="Riley R."/>
            <person name="LaButti K."/>
            <person name="Pangilinan J."/>
            <person name="Lipzen A."/>
            <person name="Amirebrahimi M."/>
            <person name="Yan J."/>
            <person name="Adam C."/>
            <person name="Keymanesh K."/>
            <person name="Ng V."/>
            <person name="Louie K."/>
            <person name="Northen T."/>
            <person name="Drula E."/>
            <person name="Henrissat B."/>
            <person name="Hsieh H.M."/>
            <person name="Youens-Clark K."/>
            <person name="Lutzoni F."/>
            <person name="Miadlikowska J."/>
            <person name="Eastwood D.C."/>
            <person name="Hamelin R.C."/>
            <person name="Grigoriev I.V."/>
            <person name="U'Ren J.M."/>
        </authorList>
    </citation>
    <scope>NUCLEOTIDE SEQUENCE [LARGE SCALE GENOMIC DNA]</scope>
    <source>
        <strain evidence="1 2">CBS 119005</strain>
    </source>
</reference>
<accession>A0ACB9YQV2</accession>